<dbReference type="SUPFAM" id="SSF51161">
    <property type="entry name" value="Trimeric LpxA-like enzymes"/>
    <property type="match status" value="1"/>
</dbReference>
<accession>A0A1H9KXA6</accession>
<dbReference type="Proteomes" id="UP000198556">
    <property type="component" value="Unassembled WGS sequence"/>
</dbReference>
<feature type="transmembrane region" description="Helical" evidence="1">
    <location>
        <begin position="6"/>
        <end position="27"/>
    </location>
</feature>
<keyword evidence="1" id="KW-1133">Transmembrane helix</keyword>
<dbReference type="STRING" id="137733.SAMN05421767_11610"/>
<evidence type="ECO:0000256" key="1">
    <source>
        <dbReference type="SAM" id="Phobius"/>
    </source>
</evidence>
<keyword evidence="3" id="KW-1185">Reference proteome</keyword>
<dbReference type="InterPro" id="IPR011004">
    <property type="entry name" value="Trimer_LpxA-like_sf"/>
</dbReference>
<evidence type="ECO:0000313" key="3">
    <source>
        <dbReference type="Proteomes" id="UP000198556"/>
    </source>
</evidence>
<reference evidence="2 3" key="1">
    <citation type="submission" date="2016-10" db="EMBL/GenBank/DDBJ databases">
        <authorList>
            <person name="de Groot N.N."/>
        </authorList>
    </citation>
    <scope>NUCLEOTIDE SEQUENCE [LARGE SCALE GENOMIC DNA]</scope>
    <source>
        <strain evidence="2 3">DSM 15827</strain>
    </source>
</reference>
<dbReference type="Gene3D" id="2.160.10.10">
    <property type="entry name" value="Hexapeptide repeat proteins"/>
    <property type="match status" value="1"/>
</dbReference>
<keyword evidence="1" id="KW-0472">Membrane</keyword>
<dbReference type="AlphaFoldDB" id="A0A1H9KXA6"/>
<name>A0A1H9KXA6_9LACT</name>
<dbReference type="RefSeq" id="WP_089746582.1">
    <property type="nucleotide sequence ID" value="NZ_FOGF01000016.1"/>
</dbReference>
<evidence type="ECO:0000313" key="2">
    <source>
        <dbReference type="EMBL" id="SER03861.1"/>
    </source>
</evidence>
<organism evidence="2 3">
    <name type="scientific">Granulicatella balaenopterae</name>
    <dbReference type="NCBI Taxonomy" id="137733"/>
    <lineage>
        <taxon>Bacteria</taxon>
        <taxon>Bacillati</taxon>
        <taxon>Bacillota</taxon>
        <taxon>Bacilli</taxon>
        <taxon>Lactobacillales</taxon>
        <taxon>Carnobacteriaceae</taxon>
        <taxon>Granulicatella</taxon>
    </lineage>
</organism>
<protein>
    <submittedName>
        <fullName evidence="2">Polymer-forming protein</fullName>
    </submittedName>
</protein>
<dbReference type="EMBL" id="FOGF01000016">
    <property type="protein sequence ID" value="SER03861.1"/>
    <property type="molecule type" value="Genomic_DNA"/>
</dbReference>
<sequence>MDLIYLYAAIFFCMLSLPVGIAFLYHVKKPAEPMYINQNKTRDPRFFANNFNKMIDNAVINCEKSKITINGKEEKFINSDTDSNFSNSVDRLVLAFDKDLLVPSNVTTLKKAVYAKKNIMICDSEVVCDTMYAQESIYLKKPVIVDGWVDAKEHLVATDGCDLGKSASSQHKITLTGRVEFRRLYAPSIHCGEGLEDCLFDFKSIVTKEDYISKSSITLKKNTKFIGDIRSYKDIVIEDNTIMKGNVFADGNITIGKNCLIYGTIFSQESIEIGEGSIIGQSGAIRSVIARGTVILNPNCIIYGYISCEKGGCKKG</sequence>
<keyword evidence="1" id="KW-0812">Transmembrane</keyword>
<proteinExistence type="predicted"/>
<dbReference type="OrthoDB" id="1751034at2"/>
<gene>
    <name evidence="2" type="ORF">SAMN05421767_11610</name>
</gene>